<feature type="region of interest" description="Disordered" evidence="1">
    <location>
        <begin position="84"/>
        <end position="162"/>
    </location>
</feature>
<feature type="compositionally biased region" description="Basic and acidic residues" evidence="1">
    <location>
        <begin position="107"/>
        <end position="117"/>
    </location>
</feature>
<protein>
    <submittedName>
        <fullName evidence="2">Uncharacterized protein</fullName>
    </submittedName>
</protein>
<feature type="compositionally biased region" description="Low complexity" evidence="1">
    <location>
        <begin position="124"/>
        <end position="138"/>
    </location>
</feature>
<dbReference type="AlphaFoldDB" id="A0A317X796"/>
<proteinExistence type="predicted"/>
<comment type="caution">
    <text evidence="2">The sequence shown here is derived from an EMBL/GenBank/DDBJ whole genome shotgun (WGS) entry which is preliminary data.</text>
</comment>
<evidence type="ECO:0000256" key="1">
    <source>
        <dbReference type="SAM" id="MobiDB-lite"/>
    </source>
</evidence>
<evidence type="ECO:0000313" key="2">
    <source>
        <dbReference type="EMBL" id="PWY93417.1"/>
    </source>
</evidence>
<keyword evidence="3" id="KW-1185">Reference proteome</keyword>
<dbReference type="Proteomes" id="UP000246702">
    <property type="component" value="Unassembled WGS sequence"/>
</dbReference>
<name>A0A317X796_9EURO</name>
<gene>
    <name evidence="2" type="ORF">BO94DRAFT_543636</name>
</gene>
<accession>A0A317X796</accession>
<feature type="compositionally biased region" description="Low complexity" evidence="1">
    <location>
        <begin position="94"/>
        <end position="106"/>
    </location>
</feature>
<dbReference type="GeneID" id="37115287"/>
<sequence length="190" mass="21228">MNNKRMTSSQNQNFSDDSHFAYRHAYARQQLVSLYSQNGNSPPVISAIYIMIPFLLCEPIRTPFQFLLNSVHQATDSDHQTKTSALTNVHHFPSTTRDTNGDTTRGTSRDSSRDNRVTSRATISVTNKDTNDTTSVTTRETETNRPNKSNKTTNYIPPMPTTPPINTTNQPSSPPYILLLTLLPPSNPST</sequence>
<reference evidence="2 3" key="1">
    <citation type="submission" date="2016-12" db="EMBL/GenBank/DDBJ databases">
        <title>The genomes of Aspergillus section Nigri reveals drivers in fungal speciation.</title>
        <authorList>
            <consortium name="DOE Joint Genome Institute"/>
            <person name="Vesth T.C."/>
            <person name="Nybo J."/>
            <person name="Theobald S."/>
            <person name="Brandl J."/>
            <person name="Frisvad J.C."/>
            <person name="Nielsen K.F."/>
            <person name="Lyhne E.K."/>
            <person name="Kogle M.E."/>
            <person name="Kuo A."/>
            <person name="Riley R."/>
            <person name="Clum A."/>
            <person name="Nolan M."/>
            <person name="Lipzen A."/>
            <person name="Salamov A."/>
            <person name="Henrissat B."/>
            <person name="Wiebenga A."/>
            <person name="De Vries R.P."/>
            <person name="Grigoriev I.V."/>
            <person name="Mortensen U.H."/>
            <person name="Andersen M.R."/>
            <person name="Baker S.E."/>
        </authorList>
    </citation>
    <scope>NUCLEOTIDE SEQUENCE [LARGE SCALE GENOMIC DNA]</scope>
    <source>
        <strain evidence="2 3">CBS 115572</strain>
    </source>
</reference>
<evidence type="ECO:0000313" key="3">
    <source>
        <dbReference type="Proteomes" id="UP000246702"/>
    </source>
</evidence>
<dbReference type="EMBL" id="MSFK01000006">
    <property type="protein sequence ID" value="PWY93417.1"/>
    <property type="molecule type" value="Genomic_DNA"/>
</dbReference>
<dbReference type="RefSeq" id="XP_025470178.1">
    <property type="nucleotide sequence ID" value="XM_025613144.1"/>
</dbReference>
<organism evidence="2 3">
    <name type="scientific">Aspergillus sclerotioniger CBS 115572</name>
    <dbReference type="NCBI Taxonomy" id="1450535"/>
    <lineage>
        <taxon>Eukaryota</taxon>
        <taxon>Fungi</taxon>
        <taxon>Dikarya</taxon>
        <taxon>Ascomycota</taxon>
        <taxon>Pezizomycotina</taxon>
        <taxon>Eurotiomycetes</taxon>
        <taxon>Eurotiomycetidae</taxon>
        <taxon>Eurotiales</taxon>
        <taxon>Aspergillaceae</taxon>
        <taxon>Aspergillus</taxon>
        <taxon>Aspergillus subgen. Circumdati</taxon>
    </lineage>
</organism>